<accession>A0A515ETE8</accession>
<dbReference type="RefSeq" id="WP_142813084.1">
    <property type="nucleotide sequence ID" value="NZ_CP036282.1"/>
</dbReference>
<proteinExistence type="predicted"/>
<gene>
    <name evidence="1" type="ORF">EXZ61_18090</name>
</gene>
<reference evidence="2" key="2">
    <citation type="journal article" date="2020" name="Int. J. Syst. Evol. Microbiol.">
        <title>Genomic insights into a novel species Rhodoferax aquaticus sp. nov., isolated from freshwater.</title>
        <authorList>
            <person name="Li T."/>
            <person name="Zhuo Y."/>
            <person name="Jin C.Z."/>
            <person name="Wu X."/>
            <person name="Ko S.R."/>
            <person name="Jin F.J."/>
            <person name="Ahn C.Y."/>
            <person name="Oh H.M."/>
            <person name="Lee H.G."/>
            <person name="Jin L."/>
        </authorList>
    </citation>
    <scope>NUCLEOTIDE SEQUENCE [LARGE SCALE GENOMIC DNA]</scope>
    <source>
        <strain evidence="2">Gr-4</strain>
    </source>
</reference>
<evidence type="ECO:0000313" key="1">
    <source>
        <dbReference type="EMBL" id="QDL55932.1"/>
    </source>
</evidence>
<reference evidence="2" key="1">
    <citation type="submission" date="2019-02" db="EMBL/GenBank/DDBJ databases">
        <title>Complete genome sequence of Rhodoferax sp. Gr-4.</title>
        <authorList>
            <person name="Jin L."/>
        </authorList>
    </citation>
    <scope>NUCLEOTIDE SEQUENCE [LARGE SCALE GENOMIC DNA]</scope>
    <source>
        <strain evidence="2">Gr-4</strain>
    </source>
</reference>
<dbReference type="InterPro" id="IPR014972">
    <property type="entry name" value="Phage_Mu_Gp37"/>
</dbReference>
<dbReference type="Pfam" id="PF08873">
    <property type="entry name" value="Phage_Mu_Gp37"/>
    <property type="match status" value="1"/>
</dbReference>
<dbReference type="KEGG" id="rhg:EXZ61_18090"/>
<sequence length="202" mass="22106">MSTALLDQVQAYIRAAFTKAEVVTVQPYGGEFNTAEMEKVSYNCPAIFVTVLGWQPLHDGHRLSGKYSRNVRVAAFVVAKHAKRDQRMRLGMALSEKLCLVMRQWMPDNSGGLPITVGPLEDDAACENLYSQPVDRLGQSVWLVDWNQAVKPVLTSVSGAPTLIDWLSVAIEDTARITEPAATASGTTPITVTEKITFPVNT</sequence>
<dbReference type="Proteomes" id="UP000317365">
    <property type="component" value="Chromosome"/>
</dbReference>
<protein>
    <submittedName>
        <fullName evidence="1">DUF1834 family protein</fullName>
    </submittedName>
</protein>
<keyword evidence="2" id="KW-1185">Reference proteome</keyword>
<dbReference type="AlphaFoldDB" id="A0A515ETE8"/>
<evidence type="ECO:0000313" key="2">
    <source>
        <dbReference type="Proteomes" id="UP000317365"/>
    </source>
</evidence>
<name>A0A515ETE8_9BURK</name>
<dbReference type="EMBL" id="CP036282">
    <property type="protein sequence ID" value="QDL55932.1"/>
    <property type="molecule type" value="Genomic_DNA"/>
</dbReference>
<organism evidence="1 2">
    <name type="scientific">Rhodoferax aquaticus</name>
    <dbReference type="NCBI Taxonomy" id="2527691"/>
    <lineage>
        <taxon>Bacteria</taxon>
        <taxon>Pseudomonadati</taxon>
        <taxon>Pseudomonadota</taxon>
        <taxon>Betaproteobacteria</taxon>
        <taxon>Burkholderiales</taxon>
        <taxon>Comamonadaceae</taxon>
        <taxon>Rhodoferax</taxon>
    </lineage>
</organism>